<accession>A0ABW3G3M9</accession>
<gene>
    <name evidence="3" type="ORF">ACFQ04_02620</name>
</gene>
<dbReference type="Proteomes" id="UP001597068">
    <property type="component" value="Unassembled WGS sequence"/>
</dbReference>
<reference evidence="4" key="1">
    <citation type="journal article" date="2019" name="Int. J. Syst. Evol. Microbiol.">
        <title>The Global Catalogue of Microorganisms (GCM) 10K type strain sequencing project: providing services to taxonomists for standard genome sequencing and annotation.</title>
        <authorList>
            <consortium name="The Broad Institute Genomics Platform"/>
            <consortium name="The Broad Institute Genome Sequencing Center for Infectious Disease"/>
            <person name="Wu L."/>
            <person name="Ma J."/>
        </authorList>
    </citation>
    <scope>NUCLEOTIDE SEQUENCE [LARGE SCALE GENOMIC DNA]</scope>
    <source>
        <strain evidence="4">CCUG 50873</strain>
    </source>
</reference>
<dbReference type="EMBL" id="JBHTIL010000001">
    <property type="protein sequence ID" value="MFD0924623.1"/>
    <property type="molecule type" value="Genomic_DNA"/>
</dbReference>
<name>A0ABW3G3M9_9NOCA</name>
<feature type="domain" description="TY-Chap C-terminal" evidence="2">
    <location>
        <begin position="10"/>
        <end position="81"/>
    </location>
</feature>
<dbReference type="InterPro" id="IPR054342">
    <property type="entry name" value="TY-Chap_C"/>
</dbReference>
<evidence type="ECO:0000259" key="2">
    <source>
        <dbReference type="Pfam" id="PF22554"/>
    </source>
</evidence>
<sequence>MHDDGALIRELELLATLSQTQIRAALDDVAARAELVSSCLDEDVELRAEADHARDRGDDETACHHEQEASAWRATASALRGLPAVGSSASRRERRRSA</sequence>
<comment type="caution">
    <text evidence="3">The sequence shown here is derived from an EMBL/GenBank/DDBJ whole genome shotgun (WGS) entry which is preliminary data.</text>
</comment>
<keyword evidence="4" id="KW-1185">Reference proteome</keyword>
<protein>
    <recommendedName>
        <fullName evidence="2">TY-Chap C-terminal domain-containing protein</fullName>
    </recommendedName>
</protein>
<evidence type="ECO:0000313" key="3">
    <source>
        <dbReference type="EMBL" id="MFD0924623.1"/>
    </source>
</evidence>
<feature type="region of interest" description="Disordered" evidence="1">
    <location>
        <begin position="49"/>
        <end position="69"/>
    </location>
</feature>
<organism evidence="3 4">
    <name type="scientific">Williamsia deligens</name>
    <dbReference type="NCBI Taxonomy" id="321325"/>
    <lineage>
        <taxon>Bacteria</taxon>
        <taxon>Bacillati</taxon>
        <taxon>Actinomycetota</taxon>
        <taxon>Actinomycetes</taxon>
        <taxon>Mycobacteriales</taxon>
        <taxon>Nocardiaceae</taxon>
        <taxon>Williamsia</taxon>
    </lineage>
</organism>
<evidence type="ECO:0000313" key="4">
    <source>
        <dbReference type="Proteomes" id="UP001597068"/>
    </source>
</evidence>
<dbReference type="RefSeq" id="WP_253647359.1">
    <property type="nucleotide sequence ID" value="NZ_BAAAMO010000002.1"/>
</dbReference>
<feature type="compositionally biased region" description="Basic and acidic residues" evidence="1">
    <location>
        <begin position="49"/>
        <end position="68"/>
    </location>
</feature>
<dbReference type="Pfam" id="PF22554">
    <property type="entry name" value="Chap-C"/>
    <property type="match status" value="1"/>
</dbReference>
<evidence type="ECO:0000256" key="1">
    <source>
        <dbReference type="SAM" id="MobiDB-lite"/>
    </source>
</evidence>
<proteinExistence type="predicted"/>